<name>A0A840Y890_9PROT</name>
<accession>A0A840Y890</accession>
<protein>
    <submittedName>
        <fullName evidence="1">Uncharacterized protein</fullName>
    </submittedName>
</protein>
<evidence type="ECO:0000313" key="2">
    <source>
        <dbReference type="Proteomes" id="UP000562254"/>
    </source>
</evidence>
<dbReference type="Proteomes" id="UP000562254">
    <property type="component" value="Unassembled WGS sequence"/>
</dbReference>
<dbReference type="RefSeq" id="WP_184484508.1">
    <property type="nucleotide sequence ID" value="NZ_JACIJE010000005.1"/>
</dbReference>
<keyword evidence="2" id="KW-1185">Reference proteome</keyword>
<sequence>MTPMPNPSRRALTAGLLGLPLAGCVVVGPPAAQGPAARHAALVIAADAAAGQVVDHLAARERVETEQAAALRFGAGAMPRSPAAPVTPLVGQVLDPGMDLIVLQARRLAVLAGAGAATEGQEGAAMLARLDAALAGLRGLPGRWPAEAVRRRGVAGFGMLAQPAPAGADAASLAAARQQGLADAVALLRALVGEDQRSGLRAALAQRHQAWREAQNAMLNAARNDRSLSGVDRMELWRATQQRLAGDPPDVAAAELLRLLGALPAAHAAAGAGDAAGVEAFAAEVARFQALAAQAR</sequence>
<reference evidence="1 2" key="1">
    <citation type="submission" date="2020-08" db="EMBL/GenBank/DDBJ databases">
        <title>Genomic Encyclopedia of Type Strains, Phase IV (KMG-IV): sequencing the most valuable type-strain genomes for metagenomic binning, comparative biology and taxonomic classification.</title>
        <authorList>
            <person name="Goeker M."/>
        </authorList>
    </citation>
    <scope>NUCLEOTIDE SEQUENCE [LARGE SCALE GENOMIC DNA]</scope>
    <source>
        <strain evidence="1 2">DSM 25895</strain>
    </source>
</reference>
<evidence type="ECO:0000313" key="1">
    <source>
        <dbReference type="EMBL" id="MBB5690084.1"/>
    </source>
</evidence>
<gene>
    <name evidence="1" type="ORF">FHS88_002210</name>
</gene>
<dbReference type="AlphaFoldDB" id="A0A840Y890"/>
<proteinExistence type="predicted"/>
<dbReference type="EMBL" id="JACIJE010000005">
    <property type="protein sequence ID" value="MBB5690084.1"/>
    <property type="molecule type" value="Genomic_DNA"/>
</dbReference>
<comment type="caution">
    <text evidence="1">The sequence shown here is derived from an EMBL/GenBank/DDBJ whole genome shotgun (WGS) entry which is preliminary data.</text>
</comment>
<organism evidence="1 2">
    <name type="scientific">Neoroseomonas alkaliterrae</name>
    <dbReference type="NCBI Taxonomy" id="1452450"/>
    <lineage>
        <taxon>Bacteria</taxon>
        <taxon>Pseudomonadati</taxon>
        <taxon>Pseudomonadota</taxon>
        <taxon>Alphaproteobacteria</taxon>
        <taxon>Acetobacterales</taxon>
        <taxon>Acetobacteraceae</taxon>
        <taxon>Neoroseomonas</taxon>
    </lineage>
</organism>